<feature type="region of interest" description="Disordered" evidence="2">
    <location>
        <begin position="1"/>
        <end position="80"/>
    </location>
</feature>
<dbReference type="SMART" id="SM00368">
    <property type="entry name" value="LRR_RI"/>
    <property type="match status" value="8"/>
</dbReference>
<feature type="compositionally biased region" description="Basic and acidic residues" evidence="2">
    <location>
        <begin position="64"/>
        <end position="80"/>
    </location>
</feature>
<dbReference type="GO" id="GO:0005509">
    <property type="term" value="F:calcium ion binding"/>
    <property type="evidence" value="ECO:0007669"/>
    <property type="project" value="InterPro"/>
</dbReference>
<dbReference type="InterPro" id="IPR052394">
    <property type="entry name" value="LRR-containing"/>
</dbReference>
<feature type="compositionally biased region" description="Basic and acidic residues" evidence="2">
    <location>
        <begin position="91"/>
        <end position="107"/>
    </location>
</feature>
<organism evidence="4 5">
    <name type="scientific">Littorina saxatilis</name>
    <dbReference type="NCBI Taxonomy" id="31220"/>
    <lineage>
        <taxon>Eukaryota</taxon>
        <taxon>Metazoa</taxon>
        <taxon>Spiralia</taxon>
        <taxon>Lophotrochozoa</taxon>
        <taxon>Mollusca</taxon>
        <taxon>Gastropoda</taxon>
        <taxon>Caenogastropoda</taxon>
        <taxon>Littorinimorpha</taxon>
        <taxon>Littorinoidea</taxon>
        <taxon>Littorinidae</taxon>
        <taxon>Littorina</taxon>
    </lineage>
</organism>
<dbReference type="InterPro" id="IPR011992">
    <property type="entry name" value="EF-hand-dom_pair"/>
</dbReference>
<evidence type="ECO:0000259" key="3">
    <source>
        <dbReference type="PROSITE" id="PS50222"/>
    </source>
</evidence>
<accession>A0AAN9BM58</accession>
<evidence type="ECO:0000313" key="4">
    <source>
        <dbReference type="EMBL" id="KAK7107661.1"/>
    </source>
</evidence>
<evidence type="ECO:0000313" key="5">
    <source>
        <dbReference type="Proteomes" id="UP001374579"/>
    </source>
</evidence>
<dbReference type="Proteomes" id="UP001374579">
    <property type="component" value="Unassembled WGS sequence"/>
</dbReference>
<dbReference type="Gene3D" id="3.80.10.10">
    <property type="entry name" value="Ribonuclease Inhibitor"/>
    <property type="match status" value="1"/>
</dbReference>
<dbReference type="InterPro" id="IPR001611">
    <property type="entry name" value="Leu-rich_rpt"/>
</dbReference>
<gene>
    <name evidence="4" type="ORF">V1264_015547</name>
</gene>
<feature type="domain" description="EF-hand" evidence="3">
    <location>
        <begin position="511"/>
        <end position="546"/>
    </location>
</feature>
<feature type="compositionally biased region" description="Basic residues" evidence="2">
    <location>
        <begin position="43"/>
        <end position="52"/>
    </location>
</feature>
<protein>
    <recommendedName>
        <fullName evidence="3">EF-hand domain-containing protein</fullName>
    </recommendedName>
</protein>
<dbReference type="SUPFAM" id="SSF52047">
    <property type="entry name" value="RNI-like"/>
    <property type="match status" value="1"/>
</dbReference>
<dbReference type="InterPro" id="IPR018247">
    <property type="entry name" value="EF_Hand_1_Ca_BS"/>
</dbReference>
<comment type="caution">
    <text evidence="4">The sequence shown here is derived from an EMBL/GenBank/DDBJ whole genome shotgun (WGS) entry which is preliminary data.</text>
</comment>
<evidence type="ECO:0000256" key="2">
    <source>
        <dbReference type="SAM" id="MobiDB-lite"/>
    </source>
</evidence>
<proteinExistence type="predicted"/>
<feature type="compositionally biased region" description="Basic residues" evidence="2">
    <location>
        <begin position="697"/>
        <end position="715"/>
    </location>
</feature>
<dbReference type="EMBL" id="JBAMIC010000004">
    <property type="protein sequence ID" value="KAK7107661.1"/>
    <property type="molecule type" value="Genomic_DNA"/>
</dbReference>
<reference evidence="4 5" key="1">
    <citation type="submission" date="2024-02" db="EMBL/GenBank/DDBJ databases">
        <title>Chromosome-scale genome assembly of the rough periwinkle Littorina saxatilis.</title>
        <authorList>
            <person name="De Jode A."/>
            <person name="Faria R."/>
            <person name="Formenti G."/>
            <person name="Sims Y."/>
            <person name="Smith T.P."/>
            <person name="Tracey A."/>
            <person name="Wood J.M.D."/>
            <person name="Zagrodzka Z.B."/>
            <person name="Johannesson K."/>
            <person name="Butlin R.K."/>
            <person name="Leder E.H."/>
        </authorList>
    </citation>
    <scope>NUCLEOTIDE SEQUENCE [LARGE SCALE GENOMIC DNA]</scope>
    <source>
        <strain evidence="4">Snail1</strain>
        <tissue evidence="4">Muscle</tissue>
    </source>
</reference>
<evidence type="ECO:0000256" key="1">
    <source>
        <dbReference type="ARBA" id="ARBA00022837"/>
    </source>
</evidence>
<dbReference type="Gene3D" id="1.10.238.10">
    <property type="entry name" value="EF-hand"/>
    <property type="match status" value="1"/>
</dbReference>
<dbReference type="PROSITE" id="PS50222">
    <property type="entry name" value="EF_HAND_2"/>
    <property type="match status" value="1"/>
</dbReference>
<dbReference type="Pfam" id="PF13516">
    <property type="entry name" value="LRR_6"/>
    <property type="match status" value="5"/>
</dbReference>
<feature type="region of interest" description="Disordered" evidence="2">
    <location>
        <begin position="113"/>
        <end position="132"/>
    </location>
</feature>
<dbReference type="AlphaFoldDB" id="A0AAN9BM58"/>
<feature type="compositionally biased region" description="Acidic residues" evidence="2">
    <location>
        <begin position="116"/>
        <end position="132"/>
    </location>
</feature>
<keyword evidence="5" id="KW-1185">Reference proteome</keyword>
<dbReference type="PROSITE" id="PS00018">
    <property type="entry name" value="EF_HAND_1"/>
    <property type="match status" value="1"/>
</dbReference>
<keyword evidence="1" id="KW-0106">Calcium</keyword>
<feature type="region of interest" description="Disordered" evidence="2">
    <location>
        <begin position="88"/>
        <end position="107"/>
    </location>
</feature>
<dbReference type="PANTHER" id="PTHR24114:SF2">
    <property type="entry name" value="F-BOX DOMAIN-CONTAINING PROTEIN-RELATED"/>
    <property type="match status" value="1"/>
</dbReference>
<feature type="region of interest" description="Disordered" evidence="2">
    <location>
        <begin position="694"/>
        <end position="733"/>
    </location>
</feature>
<dbReference type="InterPro" id="IPR002048">
    <property type="entry name" value="EF_hand_dom"/>
</dbReference>
<sequence length="733" mass="82610">MSAPDTTEQQSPNTSHDPENPDENEEDTTTTAPKKSCSDPKLLFRRPPRKSLLRQTGMVLTKVDGSRHMHWDNPDKPDDRFVRRMVSRQSHLHEDASQWDKDVSDGPRTEVTELREDSEEDTYQSDSWPDSDEFYDTDLDPETTVAELFHGQATEDERYSDDEEEKPADIIRLKDYEEACEAQNAIRQSNIARNLGNRDLDLRHSNIGSSNLKPLFIALKENMRVQRLLLDEAGLDDDGLESLANGLKDNVTISYLSLAGNSLGKKGMVHVVRLLLNNKTIQGLDLSDTKLGGDCIPLLSHLLKGNSTLRFLDVSHNALEEDQIRFLAAAIGENTGLEFLRLSWNKIRQSGGAAIGQCITTNAKLRVLDLSWNGLGYQGVVAIAASLKKNKTLQELDISQNGINWQSALILSRAIRKNSKLKILRMGGNPLTTTGAQDLVEGASSPLCNLRLLDISNVPVVFETEVLASSISQTRSFRLNHGGVVFIHDKIGRRLEPEKKPMERLLDHLRSRMIRPLEMLREFDKDSSGNITQTDFIDRLRKANVQMHAFEIRALAATVSDLHFDGTKKINYKKLVDGVEHYIVKERMRKIRTRLYRQRVRDYHSQILSDNRPLYHHALSYTLDSARSGDRFSGSPLSSASPDRISRVSGKILYARESTRSLTLSLGKGSEKHFSQQAVQNQHRFAMSAPLDEVGRKVKKKKAKKNTKKKKRQDHIHKEPPTLIGAMTASGHV</sequence>
<dbReference type="SUPFAM" id="SSF47473">
    <property type="entry name" value="EF-hand"/>
    <property type="match status" value="1"/>
</dbReference>
<feature type="compositionally biased region" description="Polar residues" evidence="2">
    <location>
        <begin position="1"/>
        <end position="15"/>
    </location>
</feature>
<name>A0AAN9BM58_9CAEN</name>
<dbReference type="PANTHER" id="PTHR24114">
    <property type="entry name" value="LEUCINE RICH REPEAT FAMILY PROTEIN"/>
    <property type="match status" value="1"/>
</dbReference>
<dbReference type="InterPro" id="IPR032675">
    <property type="entry name" value="LRR_dom_sf"/>
</dbReference>